<accession>A0AAD4M0D6</accession>
<dbReference type="Pfam" id="PF00646">
    <property type="entry name" value="F-box"/>
    <property type="match status" value="1"/>
</dbReference>
<dbReference type="InterPro" id="IPR001810">
    <property type="entry name" value="F-box_dom"/>
</dbReference>
<dbReference type="Gene3D" id="1.20.1280.50">
    <property type="match status" value="1"/>
</dbReference>
<evidence type="ECO:0000313" key="3">
    <source>
        <dbReference type="Proteomes" id="UP001203297"/>
    </source>
</evidence>
<dbReference type="Proteomes" id="UP001203297">
    <property type="component" value="Unassembled WGS sequence"/>
</dbReference>
<gene>
    <name evidence="2" type="ORF">B0F90DRAFT_1744731</name>
</gene>
<dbReference type="InterPro" id="IPR036047">
    <property type="entry name" value="F-box-like_dom_sf"/>
</dbReference>
<dbReference type="SUPFAM" id="SSF81383">
    <property type="entry name" value="F-box domain"/>
    <property type="match status" value="1"/>
</dbReference>
<dbReference type="PROSITE" id="PS50181">
    <property type="entry name" value="FBOX"/>
    <property type="match status" value="1"/>
</dbReference>
<keyword evidence="3" id="KW-1185">Reference proteome</keyword>
<organism evidence="2 3">
    <name type="scientific">Multifurca ochricompacta</name>
    <dbReference type="NCBI Taxonomy" id="376703"/>
    <lineage>
        <taxon>Eukaryota</taxon>
        <taxon>Fungi</taxon>
        <taxon>Dikarya</taxon>
        <taxon>Basidiomycota</taxon>
        <taxon>Agaricomycotina</taxon>
        <taxon>Agaricomycetes</taxon>
        <taxon>Russulales</taxon>
        <taxon>Russulaceae</taxon>
        <taxon>Multifurca</taxon>
    </lineage>
</organism>
<reference evidence="2" key="1">
    <citation type="journal article" date="2022" name="New Phytol.">
        <title>Evolutionary transition to the ectomycorrhizal habit in the genomes of a hyperdiverse lineage of mushroom-forming fungi.</title>
        <authorList>
            <person name="Looney B."/>
            <person name="Miyauchi S."/>
            <person name="Morin E."/>
            <person name="Drula E."/>
            <person name="Courty P.E."/>
            <person name="Kohler A."/>
            <person name="Kuo A."/>
            <person name="LaButti K."/>
            <person name="Pangilinan J."/>
            <person name="Lipzen A."/>
            <person name="Riley R."/>
            <person name="Andreopoulos W."/>
            <person name="He G."/>
            <person name="Johnson J."/>
            <person name="Nolan M."/>
            <person name="Tritt A."/>
            <person name="Barry K.W."/>
            <person name="Grigoriev I.V."/>
            <person name="Nagy L.G."/>
            <person name="Hibbett D."/>
            <person name="Henrissat B."/>
            <person name="Matheny P.B."/>
            <person name="Labbe J."/>
            <person name="Martin F.M."/>
        </authorList>
    </citation>
    <scope>NUCLEOTIDE SEQUENCE</scope>
    <source>
        <strain evidence="2">BPL690</strain>
    </source>
</reference>
<dbReference type="CDD" id="cd09917">
    <property type="entry name" value="F-box_SF"/>
    <property type="match status" value="1"/>
</dbReference>
<sequence length="176" mass="20358">MSFLSLETELIEKIASYLHAQDIAALRSSCKRIHQIVEGSLFLQYLYRTELAGVYDPLWDLTSRSIVDRLVTLEQWEASWRDLGKYLVTPRLVIPSERDLFGPFFLCDDYLFAIDWQGHPNGLRRPALLYVDLRDALHTGQHSWKQIDYPPGSIAITQAFSIEEDDLVVSVLRCER</sequence>
<evidence type="ECO:0000313" key="2">
    <source>
        <dbReference type="EMBL" id="KAI0296741.1"/>
    </source>
</evidence>
<evidence type="ECO:0000259" key="1">
    <source>
        <dbReference type="PROSITE" id="PS50181"/>
    </source>
</evidence>
<feature type="domain" description="F-box" evidence="1">
    <location>
        <begin position="1"/>
        <end position="46"/>
    </location>
</feature>
<dbReference type="EMBL" id="WTXG01000046">
    <property type="protein sequence ID" value="KAI0296741.1"/>
    <property type="molecule type" value="Genomic_DNA"/>
</dbReference>
<name>A0AAD4M0D6_9AGAM</name>
<dbReference type="AlphaFoldDB" id="A0AAD4M0D6"/>
<comment type="caution">
    <text evidence="2">The sequence shown here is derived from an EMBL/GenBank/DDBJ whole genome shotgun (WGS) entry which is preliminary data.</text>
</comment>
<protein>
    <recommendedName>
        <fullName evidence="1">F-box domain-containing protein</fullName>
    </recommendedName>
</protein>
<proteinExistence type="predicted"/>